<dbReference type="PIRSF" id="PIRSF004930">
    <property type="entry name" value="Tln_factor_SUA5"/>
    <property type="match status" value="1"/>
</dbReference>
<dbReference type="PANTHER" id="PTHR17490">
    <property type="entry name" value="SUA5"/>
    <property type="match status" value="1"/>
</dbReference>
<feature type="binding site" evidence="14">
    <location>
        <position position="139"/>
    </location>
    <ligand>
        <name>ATP</name>
        <dbReference type="ChEBI" id="CHEBI:30616"/>
    </ligand>
</feature>
<name>A0A0R1S9I1_9LACO</name>
<evidence type="ECO:0000256" key="6">
    <source>
        <dbReference type="ARBA" id="ARBA00022679"/>
    </source>
</evidence>
<dbReference type="EMBL" id="AZFB01000003">
    <property type="protein sequence ID" value="KRL63434.1"/>
    <property type="molecule type" value="Genomic_DNA"/>
</dbReference>
<evidence type="ECO:0000256" key="13">
    <source>
        <dbReference type="PIRNR" id="PIRNR004930"/>
    </source>
</evidence>
<dbReference type="GO" id="GO:0008033">
    <property type="term" value="P:tRNA processing"/>
    <property type="evidence" value="ECO:0007669"/>
    <property type="project" value="UniProtKB-KW"/>
</dbReference>
<gene>
    <name evidence="16" type="ORF">FC23_GL000675</name>
</gene>
<dbReference type="Proteomes" id="UP000051931">
    <property type="component" value="Unassembled WGS sequence"/>
</dbReference>
<proteinExistence type="inferred from homology"/>
<feature type="binding site" evidence="14">
    <location>
        <position position="117"/>
    </location>
    <ligand>
        <name>L-threonine</name>
        <dbReference type="ChEBI" id="CHEBI:57926"/>
    </ligand>
</feature>
<evidence type="ECO:0000256" key="5">
    <source>
        <dbReference type="ARBA" id="ARBA00022490"/>
    </source>
</evidence>
<evidence type="ECO:0000256" key="8">
    <source>
        <dbReference type="ARBA" id="ARBA00022695"/>
    </source>
</evidence>
<reference evidence="16 17" key="1">
    <citation type="journal article" date="2015" name="Genome Announc.">
        <title>Expanding the biotechnology potential of lactobacilli through comparative genomics of 213 strains and associated genera.</title>
        <authorList>
            <person name="Sun Z."/>
            <person name="Harris H.M."/>
            <person name="McCann A."/>
            <person name="Guo C."/>
            <person name="Argimon S."/>
            <person name="Zhang W."/>
            <person name="Yang X."/>
            <person name="Jeffery I.B."/>
            <person name="Cooney J.C."/>
            <person name="Kagawa T.F."/>
            <person name="Liu W."/>
            <person name="Song Y."/>
            <person name="Salvetti E."/>
            <person name="Wrobel A."/>
            <person name="Rasinkangas P."/>
            <person name="Parkhill J."/>
            <person name="Rea M.C."/>
            <person name="O'Sullivan O."/>
            <person name="Ritari J."/>
            <person name="Douillard F.P."/>
            <person name="Paul Ross R."/>
            <person name="Yang R."/>
            <person name="Briner A.E."/>
            <person name="Felis G.E."/>
            <person name="de Vos W.M."/>
            <person name="Barrangou R."/>
            <person name="Klaenhammer T.R."/>
            <person name="Caufield P.W."/>
            <person name="Cui Y."/>
            <person name="Zhang H."/>
            <person name="O'Toole P.W."/>
        </authorList>
    </citation>
    <scope>NUCLEOTIDE SEQUENCE [LARGE SCALE GENOMIC DNA]</scope>
    <source>
        <strain evidence="16 17">DSM 15354</strain>
    </source>
</reference>
<dbReference type="InterPro" id="IPR010923">
    <property type="entry name" value="T(6)A37_SUA5"/>
</dbReference>
<evidence type="ECO:0000313" key="16">
    <source>
        <dbReference type="EMBL" id="KRL63434.1"/>
    </source>
</evidence>
<dbReference type="InterPro" id="IPR005145">
    <property type="entry name" value="Sua5_C"/>
</dbReference>
<dbReference type="GO" id="GO:0005737">
    <property type="term" value="C:cytoplasm"/>
    <property type="evidence" value="ECO:0007669"/>
    <property type="project" value="UniProtKB-SubCell"/>
</dbReference>
<dbReference type="InterPro" id="IPR038385">
    <property type="entry name" value="Sua5/YwlC_C"/>
</dbReference>
<dbReference type="Pfam" id="PF01300">
    <property type="entry name" value="Sua5_yciO_yrdC"/>
    <property type="match status" value="1"/>
</dbReference>
<feature type="binding site" evidence="14">
    <location>
        <position position="113"/>
    </location>
    <ligand>
        <name>ATP</name>
        <dbReference type="ChEBI" id="CHEBI:30616"/>
    </ligand>
</feature>
<evidence type="ECO:0000256" key="11">
    <source>
        <dbReference type="ARBA" id="ARBA00029774"/>
    </source>
</evidence>
<evidence type="ECO:0000256" key="4">
    <source>
        <dbReference type="ARBA" id="ARBA00015492"/>
    </source>
</evidence>
<comment type="subcellular location">
    <subcellularLocation>
        <location evidence="1 13">Cytoplasm</location>
    </subcellularLocation>
</comment>
<evidence type="ECO:0000256" key="7">
    <source>
        <dbReference type="ARBA" id="ARBA00022694"/>
    </source>
</evidence>
<dbReference type="eggNOG" id="COG0009">
    <property type="taxonomic scope" value="Bacteria"/>
</dbReference>
<evidence type="ECO:0000259" key="15">
    <source>
        <dbReference type="PROSITE" id="PS51163"/>
    </source>
</evidence>
<dbReference type="FunFam" id="3.90.870.10:FF:000009">
    <property type="entry name" value="Threonylcarbamoyl-AMP synthase, putative"/>
    <property type="match status" value="1"/>
</dbReference>
<evidence type="ECO:0000256" key="9">
    <source>
        <dbReference type="ARBA" id="ARBA00022741"/>
    </source>
</evidence>
<evidence type="ECO:0000256" key="1">
    <source>
        <dbReference type="ARBA" id="ARBA00004496"/>
    </source>
</evidence>
<dbReference type="NCBIfam" id="TIGR00057">
    <property type="entry name" value="L-threonylcarbamoyladenylate synthase"/>
    <property type="match status" value="1"/>
</dbReference>
<keyword evidence="7 13" id="KW-0819">tRNA processing</keyword>
<dbReference type="PATRIC" id="fig|1122152.4.peg.687"/>
<dbReference type="InterPro" id="IPR006070">
    <property type="entry name" value="Sua5-like_dom"/>
</dbReference>
<comment type="function">
    <text evidence="13">Required for the formation of a threonylcarbamoyl group on adenosine at position 37 (t(6)A37) in tRNAs that read codons beginning with adenine.</text>
</comment>
<dbReference type="SUPFAM" id="SSF55821">
    <property type="entry name" value="YrdC/RibB"/>
    <property type="match status" value="1"/>
</dbReference>
<feature type="domain" description="YrdC-like" evidence="15">
    <location>
        <begin position="8"/>
        <end position="195"/>
    </location>
</feature>
<dbReference type="GO" id="GO:0006450">
    <property type="term" value="P:regulation of translational fidelity"/>
    <property type="evidence" value="ECO:0007669"/>
    <property type="project" value="TreeGrafter"/>
</dbReference>
<organism evidence="16 17">
    <name type="scientific">Lactobacillus psittaci DSM 15354</name>
    <dbReference type="NCBI Taxonomy" id="1122152"/>
    <lineage>
        <taxon>Bacteria</taxon>
        <taxon>Bacillati</taxon>
        <taxon>Bacillota</taxon>
        <taxon>Bacilli</taxon>
        <taxon>Lactobacillales</taxon>
        <taxon>Lactobacillaceae</taxon>
        <taxon>Lactobacillus</taxon>
    </lineage>
</organism>
<comment type="caution">
    <text evidence="16">The sequence shown here is derived from an EMBL/GenBank/DDBJ whole genome shotgun (WGS) entry which is preliminary data.</text>
</comment>
<keyword evidence="17" id="KW-1185">Reference proteome</keyword>
<dbReference type="GO" id="GO:0003725">
    <property type="term" value="F:double-stranded RNA binding"/>
    <property type="evidence" value="ECO:0007669"/>
    <property type="project" value="UniProtKB-UniRule"/>
</dbReference>
<keyword evidence="5 13" id="KW-0963">Cytoplasm</keyword>
<dbReference type="RefSeq" id="WP_027825415.1">
    <property type="nucleotide sequence ID" value="NZ_AZFB01000003.1"/>
</dbReference>
<dbReference type="AlphaFoldDB" id="A0A0R1S9I1"/>
<evidence type="ECO:0000256" key="12">
    <source>
        <dbReference type="ARBA" id="ARBA00048366"/>
    </source>
</evidence>
<dbReference type="PANTHER" id="PTHR17490:SF16">
    <property type="entry name" value="THREONYLCARBAMOYL-AMP SYNTHASE"/>
    <property type="match status" value="1"/>
</dbReference>
<feature type="binding site" evidence="14">
    <location>
        <position position="231"/>
    </location>
    <ligand>
        <name>ATP</name>
        <dbReference type="ChEBI" id="CHEBI:30616"/>
    </ligand>
</feature>
<dbReference type="Pfam" id="PF03481">
    <property type="entry name" value="Sua5_C"/>
    <property type="match status" value="1"/>
</dbReference>
<feature type="binding site" evidence="14">
    <location>
        <position position="57"/>
    </location>
    <ligand>
        <name>ATP</name>
        <dbReference type="ChEBI" id="CHEBI:30616"/>
    </ligand>
</feature>
<dbReference type="GO" id="GO:0061710">
    <property type="term" value="F:L-threonylcarbamoyladenylate synthase"/>
    <property type="evidence" value="ECO:0007669"/>
    <property type="project" value="UniProtKB-EC"/>
</dbReference>
<dbReference type="PROSITE" id="PS51163">
    <property type="entry name" value="YRDC"/>
    <property type="match status" value="1"/>
</dbReference>
<dbReference type="InterPro" id="IPR050156">
    <property type="entry name" value="TC-AMP_synthase_SUA5"/>
</dbReference>
<feature type="binding site" evidence="14">
    <location>
        <position position="177"/>
    </location>
    <ligand>
        <name>L-threonine</name>
        <dbReference type="ChEBI" id="CHEBI:57926"/>
    </ligand>
</feature>
<keyword evidence="10 13" id="KW-0067">ATP-binding</keyword>
<evidence type="ECO:0000256" key="3">
    <source>
        <dbReference type="ARBA" id="ARBA00012584"/>
    </source>
</evidence>
<keyword evidence="9 13" id="KW-0547">Nucleotide-binding</keyword>
<keyword evidence="6 13" id="KW-0808">Transferase</keyword>
<dbReference type="Gene3D" id="3.40.50.11030">
    <property type="entry name" value="Threonylcarbamoyl-AMP synthase, C-terminal domain"/>
    <property type="match status" value="1"/>
</dbReference>
<evidence type="ECO:0000313" key="17">
    <source>
        <dbReference type="Proteomes" id="UP000051931"/>
    </source>
</evidence>
<dbReference type="InterPro" id="IPR017945">
    <property type="entry name" value="DHBP_synth_RibB-like_a/b_dom"/>
</dbReference>
<dbReference type="Gene3D" id="3.90.870.10">
    <property type="entry name" value="DHBP synthase"/>
    <property type="match status" value="1"/>
</dbReference>
<dbReference type="GO" id="GO:0000049">
    <property type="term" value="F:tRNA binding"/>
    <property type="evidence" value="ECO:0007669"/>
    <property type="project" value="TreeGrafter"/>
</dbReference>
<dbReference type="STRING" id="1122152.GCA_000425905_00110"/>
<keyword evidence="8 13" id="KW-0548">Nucleotidyltransferase</keyword>
<accession>A0A0R1S9I1</accession>
<dbReference type="OrthoDB" id="9814580at2"/>
<feature type="binding site" evidence="14">
    <location>
        <position position="30"/>
    </location>
    <ligand>
        <name>L-threonine</name>
        <dbReference type="ChEBI" id="CHEBI:57926"/>
    </ligand>
</feature>
<evidence type="ECO:0000256" key="10">
    <source>
        <dbReference type="ARBA" id="ARBA00022840"/>
    </source>
</evidence>
<evidence type="ECO:0000256" key="14">
    <source>
        <dbReference type="PIRSR" id="PIRSR004930-1"/>
    </source>
</evidence>
<feature type="binding site" evidence="14">
    <location>
        <position position="53"/>
    </location>
    <ligand>
        <name>ATP</name>
        <dbReference type="ChEBI" id="CHEBI:30616"/>
    </ligand>
</feature>
<sequence>METQILKKDQINQAVEFLRNGDLVAFPTETVYGLGAIATKEESVKNVYKAKGRPSDNPLIVTVSDENMMKRYAKFVPERAEKLIKHFWPGPLTLLLLVKEGSLPDAVTGGLKTAAFRCPNDELTHELISKLGYPIVGPSANTSTKPSPTTAEHVYHDLKGKISAIIDGGATEVGLESTIIDLSVETPIVLRPGQITPEELSEVLGEKVLINTGKVSDKAIPKAPGMKYRHYAPSAPVWVVDDVNDFEKIDFKSDTAVAALDSVLAKLNLPVENKFSLGKDLKDADHNLFSALRFFDDEDEIKTIYVQGFDEGEKSLAYMNRLNKAAAGHHFKK</sequence>
<dbReference type="EC" id="2.7.7.87" evidence="3 13"/>
<feature type="binding site" evidence="14">
    <location>
        <position position="191"/>
    </location>
    <ligand>
        <name>ATP</name>
        <dbReference type="ChEBI" id="CHEBI:30616"/>
    </ligand>
</feature>
<dbReference type="GO" id="GO:0005524">
    <property type="term" value="F:ATP binding"/>
    <property type="evidence" value="ECO:0007669"/>
    <property type="project" value="UniProtKB-UniRule"/>
</dbReference>
<feature type="binding site" evidence="14">
    <location>
        <position position="147"/>
    </location>
    <ligand>
        <name>ATP</name>
        <dbReference type="ChEBI" id="CHEBI:30616"/>
    </ligand>
</feature>
<protein>
    <recommendedName>
        <fullName evidence="4 13">Threonylcarbamoyl-AMP synthase</fullName>
        <shortName evidence="13">TC-AMP synthase</shortName>
        <ecNumber evidence="3 13">2.7.7.87</ecNumber>
    </recommendedName>
    <alternativeName>
        <fullName evidence="11 13">L-threonylcarbamoyladenylate synthase</fullName>
    </alternativeName>
</protein>
<comment type="catalytic activity">
    <reaction evidence="12 13">
        <text>L-threonine + hydrogencarbonate + ATP = L-threonylcarbamoyladenylate + diphosphate + H2O</text>
        <dbReference type="Rhea" id="RHEA:36407"/>
        <dbReference type="ChEBI" id="CHEBI:15377"/>
        <dbReference type="ChEBI" id="CHEBI:17544"/>
        <dbReference type="ChEBI" id="CHEBI:30616"/>
        <dbReference type="ChEBI" id="CHEBI:33019"/>
        <dbReference type="ChEBI" id="CHEBI:57926"/>
        <dbReference type="ChEBI" id="CHEBI:73682"/>
        <dbReference type="EC" id="2.7.7.87"/>
    </reaction>
</comment>
<evidence type="ECO:0000256" key="2">
    <source>
        <dbReference type="ARBA" id="ARBA00007663"/>
    </source>
</evidence>
<comment type="similarity">
    <text evidence="2 13">Belongs to the SUA5 family.</text>
</comment>